<dbReference type="RefSeq" id="WP_199263344.1">
    <property type="nucleotide sequence ID" value="NZ_CP054140.1"/>
</dbReference>
<feature type="domain" description="DUF2786" evidence="2">
    <location>
        <begin position="147"/>
        <end position="185"/>
    </location>
</feature>
<dbReference type="Pfam" id="PF10263">
    <property type="entry name" value="SprT-like"/>
    <property type="match status" value="1"/>
</dbReference>
<evidence type="ECO:0000259" key="1">
    <source>
        <dbReference type="Pfam" id="PF10263"/>
    </source>
</evidence>
<keyword evidence="5" id="KW-1185">Reference proteome</keyword>
<feature type="domain" description="SprT-like" evidence="1">
    <location>
        <begin position="42"/>
        <end position="115"/>
    </location>
</feature>
<organism evidence="4 5">
    <name type="scientific">Desulfobulbus oligotrophicus</name>
    <dbReference type="NCBI Taxonomy" id="1909699"/>
    <lineage>
        <taxon>Bacteria</taxon>
        <taxon>Pseudomonadati</taxon>
        <taxon>Thermodesulfobacteriota</taxon>
        <taxon>Desulfobulbia</taxon>
        <taxon>Desulfobulbales</taxon>
        <taxon>Desulfobulbaceae</taxon>
        <taxon>Desulfobulbus</taxon>
    </lineage>
</organism>
<dbReference type="InterPro" id="IPR055592">
    <property type="entry name" value="DUF7168"/>
</dbReference>
<feature type="domain" description="DUF7168" evidence="3">
    <location>
        <begin position="198"/>
        <end position="304"/>
    </location>
</feature>
<dbReference type="Pfam" id="PF10979">
    <property type="entry name" value="DUF2786"/>
    <property type="match status" value="1"/>
</dbReference>
<name>A0A7T5VB15_9BACT</name>
<accession>A0A7T5VB15</accession>
<dbReference type="KEGG" id="dog:HP555_00895"/>
<dbReference type="EMBL" id="CP054140">
    <property type="protein sequence ID" value="QQG64511.1"/>
    <property type="molecule type" value="Genomic_DNA"/>
</dbReference>
<dbReference type="Pfam" id="PF23771">
    <property type="entry name" value="DUF7168"/>
    <property type="match status" value="1"/>
</dbReference>
<dbReference type="Proteomes" id="UP000596092">
    <property type="component" value="Chromosome"/>
</dbReference>
<evidence type="ECO:0000313" key="5">
    <source>
        <dbReference type="Proteomes" id="UP000596092"/>
    </source>
</evidence>
<sequence>MELRARVPEQMEGLNSRLHLAWLNQLSREYDDICYQYGFSLQPPILRISQSRTQLGSWLPGKRILSLSHFLISAHPWRLTLQVFKHEIAHQICDEVFGQPGAGHGPLFRQACTQLGLDVCFQHAAADLSEGIPELDQGTAVTGPGRRIVEKVRKLLALGCSDNEHEAALALQRAGELLTRHQLDMDALAREEGLVHRTISTGRQRLAEHRKVIAVLLERCFAVRVICASEYDPQADCSYKTIELLGAEESVAIAEHCYFFLENRLEALWQTNRHAFAGNRRLARRSYYLGLLAGFGQTLQTAVAGAVGPSEDSRTTGTTLPVAQRQQRLAAFVTARFPRLQRRGGRSAMVHGPAYRQAVADGREIRLHHPMAGGSPVGLLL</sequence>
<evidence type="ECO:0000259" key="2">
    <source>
        <dbReference type="Pfam" id="PF10979"/>
    </source>
</evidence>
<evidence type="ECO:0000313" key="4">
    <source>
        <dbReference type="EMBL" id="QQG64511.1"/>
    </source>
</evidence>
<reference evidence="4 5" key="1">
    <citation type="submission" date="2020-05" db="EMBL/GenBank/DDBJ databases">
        <title>Complete genome of Desulfobulbus oligotrophicus.</title>
        <authorList>
            <person name="Podar M."/>
        </authorList>
    </citation>
    <scope>NUCLEOTIDE SEQUENCE [LARGE SCALE GENOMIC DNA]</scope>
    <source>
        <strain evidence="4 5">Prop6</strain>
    </source>
</reference>
<evidence type="ECO:0000259" key="3">
    <source>
        <dbReference type="Pfam" id="PF23771"/>
    </source>
</evidence>
<dbReference type="InterPro" id="IPR024498">
    <property type="entry name" value="DUF2786"/>
</dbReference>
<proteinExistence type="predicted"/>
<dbReference type="GO" id="GO:0006950">
    <property type="term" value="P:response to stress"/>
    <property type="evidence" value="ECO:0007669"/>
    <property type="project" value="UniProtKB-ARBA"/>
</dbReference>
<dbReference type="InterPro" id="IPR006640">
    <property type="entry name" value="SprT-like_domain"/>
</dbReference>
<gene>
    <name evidence="4" type="ORF">HP555_00895</name>
</gene>
<protein>
    <submittedName>
        <fullName evidence="4">DUF2786 domain-containing protein</fullName>
    </submittedName>
</protein>
<dbReference type="AlphaFoldDB" id="A0A7T5VB15"/>